<keyword evidence="1" id="KW-0732">Signal</keyword>
<dbReference type="AlphaFoldDB" id="A0A2S4UUC6"/>
<reference evidence="2" key="1">
    <citation type="submission" date="2017-12" db="EMBL/GenBank/DDBJ databases">
        <title>Gene loss provides genomic basis for host adaptation in cereal stripe rust fungi.</title>
        <authorList>
            <person name="Xia C."/>
        </authorList>
    </citation>
    <scope>NUCLEOTIDE SEQUENCE [LARGE SCALE GENOMIC DNA]</scope>
    <source>
        <strain evidence="2">93-210</strain>
    </source>
</reference>
<organism evidence="2 3">
    <name type="scientific">Puccinia striiformis</name>
    <dbReference type="NCBI Taxonomy" id="27350"/>
    <lineage>
        <taxon>Eukaryota</taxon>
        <taxon>Fungi</taxon>
        <taxon>Dikarya</taxon>
        <taxon>Basidiomycota</taxon>
        <taxon>Pucciniomycotina</taxon>
        <taxon>Pucciniomycetes</taxon>
        <taxon>Pucciniales</taxon>
        <taxon>Pucciniaceae</taxon>
        <taxon>Puccinia</taxon>
    </lineage>
</organism>
<feature type="chain" id="PRO_5015571617" evidence="1">
    <location>
        <begin position="26"/>
        <end position="168"/>
    </location>
</feature>
<evidence type="ECO:0000313" key="2">
    <source>
        <dbReference type="EMBL" id="POW00883.1"/>
    </source>
</evidence>
<protein>
    <submittedName>
        <fullName evidence="2">Uncharacterized protein</fullName>
    </submittedName>
</protein>
<comment type="caution">
    <text evidence="2">The sequence shown here is derived from an EMBL/GenBank/DDBJ whole genome shotgun (WGS) entry which is preliminary data.</text>
</comment>
<dbReference type="InterPro" id="IPR029063">
    <property type="entry name" value="SAM-dependent_MTases_sf"/>
</dbReference>
<proteinExistence type="predicted"/>
<dbReference type="EMBL" id="PKSL01000169">
    <property type="protein sequence ID" value="POW00883.1"/>
    <property type="molecule type" value="Genomic_DNA"/>
</dbReference>
<dbReference type="VEuPathDB" id="FungiDB:PSHT_07692"/>
<dbReference type="VEuPathDB" id="FungiDB:PSTT_12821"/>
<sequence>MARAKSRSAGLLSITLSALSYTVLATDIEPSLSQILLPNVRDWMEDNPSAGKICTCQLDWNLEPDCQSICTAFSSDANLELTSDLNLPTESNEQLTTMSLKQPLIYIALERRDPNLVDNFFRIAVEMGFRATQVEHNRLRKWVDSMGWIDGDWEAVEVWKLCMKQRRA</sequence>
<name>A0A2S4UUC6_9BASI</name>
<accession>A0A2S4UUC6</accession>
<feature type="signal peptide" evidence="1">
    <location>
        <begin position="1"/>
        <end position="25"/>
    </location>
</feature>
<dbReference type="Gene3D" id="3.40.50.150">
    <property type="entry name" value="Vaccinia Virus protein VP39"/>
    <property type="match status" value="1"/>
</dbReference>
<keyword evidence="3" id="KW-1185">Reference proteome</keyword>
<evidence type="ECO:0000313" key="3">
    <source>
        <dbReference type="Proteomes" id="UP000239156"/>
    </source>
</evidence>
<evidence type="ECO:0000256" key="1">
    <source>
        <dbReference type="SAM" id="SignalP"/>
    </source>
</evidence>
<gene>
    <name evidence="2" type="ORF">PSTT_12821</name>
</gene>
<dbReference type="Proteomes" id="UP000239156">
    <property type="component" value="Unassembled WGS sequence"/>
</dbReference>